<dbReference type="Pfam" id="PF00498">
    <property type="entry name" value="FHA"/>
    <property type="match status" value="1"/>
</dbReference>
<feature type="compositionally biased region" description="Low complexity" evidence="2">
    <location>
        <begin position="1"/>
        <end position="15"/>
    </location>
</feature>
<name>A0A7S1M023_ALECA</name>
<evidence type="ECO:0000256" key="2">
    <source>
        <dbReference type="SAM" id="MobiDB-lite"/>
    </source>
</evidence>
<dbReference type="EMBL" id="HBGE01026539">
    <property type="protein sequence ID" value="CAD9118342.1"/>
    <property type="molecule type" value="Transcribed_RNA"/>
</dbReference>
<dbReference type="SUPFAM" id="SSF49879">
    <property type="entry name" value="SMAD/FHA domain"/>
    <property type="match status" value="1"/>
</dbReference>
<keyword evidence="1" id="KW-0175">Coiled coil</keyword>
<dbReference type="PROSITE" id="PS50006">
    <property type="entry name" value="FHA_DOMAIN"/>
    <property type="match status" value="1"/>
</dbReference>
<evidence type="ECO:0000259" key="3">
    <source>
        <dbReference type="PROSITE" id="PS50006"/>
    </source>
</evidence>
<feature type="compositionally biased region" description="Basic and acidic residues" evidence="2">
    <location>
        <begin position="395"/>
        <end position="407"/>
    </location>
</feature>
<dbReference type="InterPro" id="IPR008984">
    <property type="entry name" value="SMAD_FHA_dom_sf"/>
</dbReference>
<evidence type="ECO:0000256" key="1">
    <source>
        <dbReference type="SAM" id="Coils"/>
    </source>
</evidence>
<proteinExistence type="predicted"/>
<feature type="region of interest" description="Disordered" evidence="2">
    <location>
        <begin position="327"/>
        <end position="407"/>
    </location>
</feature>
<feature type="domain" description="FHA" evidence="3">
    <location>
        <begin position="88"/>
        <end position="138"/>
    </location>
</feature>
<dbReference type="CDD" id="cd00060">
    <property type="entry name" value="FHA"/>
    <property type="match status" value="1"/>
</dbReference>
<organism evidence="4">
    <name type="scientific">Alexandrium catenella</name>
    <name type="common">Red tide dinoflagellate</name>
    <name type="synonym">Gonyaulax catenella</name>
    <dbReference type="NCBI Taxonomy" id="2925"/>
    <lineage>
        <taxon>Eukaryota</taxon>
        <taxon>Sar</taxon>
        <taxon>Alveolata</taxon>
        <taxon>Dinophyceae</taxon>
        <taxon>Gonyaulacales</taxon>
        <taxon>Pyrocystaceae</taxon>
        <taxon>Alexandrium</taxon>
    </lineage>
</organism>
<gene>
    <name evidence="4" type="ORF">ACAT0790_LOCUS15968</name>
</gene>
<reference evidence="4" key="1">
    <citation type="submission" date="2021-01" db="EMBL/GenBank/DDBJ databases">
        <authorList>
            <person name="Corre E."/>
            <person name="Pelletier E."/>
            <person name="Niang G."/>
            <person name="Scheremetjew M."/>
            <person name="Finn R."/>
            <person name="Kale V."/>
            <person name="Holt S."/>
            <person name="Cochrane G."/>
            <person name="Meng A."/>
            <person name="Brown T."/>
            <person name="Cohen L."/>
        </authorList>
    </citation>
    <scope>NUCLEOTIDE SEQUENCE</scope>
    <source>
        <strain evidence="4">OF101</strain>
    </source>
</reference>
<protein>
    <recommendedName>
        <fullName evidence="3">FHA domain-containing protein</fullName>
    </recommendedName>
</protein>
<dbReference type="SMART" id="SM00240">
    <property type="entry name" value="FHA"/>
    <property type="match status" value="1"/>
</dbReference>
<feature type="coiled-coil region" evidence="1">
    <location>
        <begin position="247"/>
        <end position="310"/>
    </location>
</feature>
<accession>A0A7S1M023</accession>
<dbReference type="AlphaFoldDB" id="A0A7S1M023"/>
<evidence type="ECO:0000313" key="4">
    <source>
        <dbReference type="EMBL" id="CAD9118342.1"/>
    </source>
</evidence>
<sequence length="407" mass="45385">MLYSPTSPAGSEASEPPSPGRDADAAANDRETEVTARLDTTEPAYRSVRSAKRAAPGLDAASAGVPCPVLLVGPRFDKEYPLHPNRWVKVGRSKKAQLMLGNVAVSRNHFAIRWDRHQRVVELKDTSVGGTLVNGESIKGERHSLGHADCVRVDGKNLRYDFLLDLRPVGLGAADPREEQRGQQRYKKLRGPALLQRRDSLKAQLTSVDAEIQKREGEAFEKEREFHVIAMRRTLRLKEDKQRQEDLEKYLKGKKALEEKLEESRKKWLERLEGDSAKNEGEAKPLMDLVGERQQRFEKLQLKKDELERTIHPERYAVADVSRVGSYSLDGVSPAKSNGEAFSRTNSEPPAMDDVAGSDEDPLVGLTGMPGKRDEENLMPAGQIESSSADEPNEPEPKRPKVETKVA</sequence>
<dbReference type="Gene3D" id="2.60.200.20">
    <property type="match status" value="1"/>
</dbReference>
<feature type="compositionally biased region" description="Basic and acidic residues" evidence="2">
    <location>
        <begin position="21"/>
        <end position="40"/>
    </location>
</feature>
<dbReference type="InterPro" id="IPR000253">
    <property type="entry name" value="FHA_dom"/>
</dbReference>
<feature type="region of interest" description="Disordered" evidence="2">
    <location>
        <begin position="1"/>
        <end position="45"/>
    </location>
</feature>